<accession>A0ABT1XIP8</accession>
<protein>
    <recommendedName>
        <fullName evidence="3">DUF4123 domain-containing protein</fullName>
    </recommendedName>
</protein>
<gene>
    <name evidence="1" type="ORF">NSP04_10930</name>
</gene>
<dbReference type="EMBL" id="JANKHG010000018">
    <property type="protein sequence ID" value="MCR2747161.1"/>
    <property type="molecule type" value="Genomic_DNA"/>
</dbReference>
<proteinExistence type="predicted"/>
<comment type="caution">
    <text evidence="1">The sequence shown here is derived from an EMBL/GenBank/DDBJ whole genome shotgun (WGS) entry which is preliminary data.</text>
</comment>
<organism evidence="1 2">
    <name type="scientific">Limnobacter parvus</name>
    <dbReference type="NCBI Taxonomy" id="2939690"/>
    <lineage>
        <taxon>Bacteria</taxon>
        <taxon>Pseudomonadati</taxon>
        <taxon>Pseudomonadota</taxon>
        <taxon>Betaproteobacteria</taxon>
        <taxon>Burkholderiales</taxon>
        <taxon>Burkholderiaceae</taxon>
        <taxon>Limnobacter</taxon>
    </lineage>
</organism>
<dbReference type="Proteomes" id="UP001165267">
    <property type="component" value="Unassembled WGS sequence"/>
</dbReference>
<evidence type="ECO:0000313" key="2">
    <source>
        <dbReference type="Proteomes" id="UP001165267"/>
    </source>
</evidence>
<sequence length="152" mass="16840">MQSVYGVAPSDLISQGPALVEFPAFLGRTVGGAIPIDCNVSVVKLADAGLINNKLWAWKPVERGYVVSVNPIPFSLLKNHLRRMRQLQDELGCNRVWPWFDPRYLKIALNTLNGSDLSNLFGPIQSFGFAVGEQVELYVMQGDQLQIKQVPA</sequence>
<keyword evidence="2" id="KW-1185">Reference proteome</keyword>
<reference evidence="1" key="1">
    <citation type="submission" date="2022-07" db="EMBL/GenBank/DDBJ databases">
        <authorList>
            <person name="Xamxidin M."/>
        </authorList>
    </citation>
    <scope>NUCLEOTIDE SEQUENCE</scope>
    <source>
        <strain evidence="1">YS8-69</strain>
    </source>
</reference>
<dbReference type="RefSeq" id="WP_257512389.1">
    <property type="nucleotide sequence ID" value="NZ_JANKHG010000018.1"/>
</dbReference>
<name>A0ABT1XIP8_9BURK</name>
<evidence type="ECO:0008006" key="3">
    <source>
        <dbReference type="Google" id="ProtNLM"/>
    </source>
</evidence>
<evidence type="ECO:0000313" key="1">
    <source>
        <dbReference type="EMBL" id="MCR2747161.1"/>
    </source>
</evidence>